<keyword evidence="8 11" id="KW-0472">Membrane</keyword>
<dbReference type="GO" id="GO:0005886">
    <property type="term" value="C:plasma membrane"/>
    <property type="evidence" value="ECO:0007669"/>
    <property type="project" value="UniProtKB-SubCell"/>
</dbReference>
<keyword evidence="5" id="KW-0997">Cell inner membrane</keyword>
<feature type="transmembrane region" description="Helical" evidence="11">
    <location>
        <begin position="308"/>
        <end position="328"/>
    </location>
</feature>
<sequence length="338" mass="35650">MSLSIEQLAADVRADREVHSARKRPFMRWEWLLLLVVLATFGLNSWASPYFLDPYTLSDLTYNFTEKAIVALPMALLIIAREIDISVAGIMALASVAMGMTAAAGYGLPAIVAMGVLAGLLCGALNGALVTLFKVPAIVATIGTMSLYRGIAYAVLGDKVLKAYPPDFAYFGQGYAFSLVSFELVLFLALALVSGIVLHFTVVGRRIVAIGSNPTAALFSGIRVERYRFWLFTLTGGAAGLASVLLTSRLGSTRPSIAVGWELDIITITILGGVSILGGKGSIVGVVLAALLMGLVTFGLGLLNVPGIVMSIVVGGLLIGVIALPILFRQMRAARRGT</sequence>
<feature type="transmembrane region" description="Helical" evidence="11">
    <location>
        <begin position="258"/>
        <end position="277"/>
    </location>
</feature>
<evidence type="ECO:0000256" key="7">
    <source>
        <dbReference type="ARBA" id="ARBA00022989"/>
    </source>
</evidence>
<feature type="transmembrane region" description="Helical" evidence="11">
    <location>
        <begin position="87"/>
        <end position="104"/>
    </location>
</feature>
<dbReference type="AlphaFoldDB" id="A0A212RXL7"/>
<keyword evidence="7 11" id="KW-1133">Transmembrane helix</keyword>
<evidence type="ECO:0000256" key="5">
    <source>
        <dbReference type="ARBA" id="ARBA00022519"/>
    </source>
</evidence>
<keyword evidence="3" id="KW-0813">Transport</keyword>
<evidence type="ECO:0000313" key="12">
    <source>
        <dbReference type="EMBL" id="SNB77373.1"/>
    </source>
</evidence>
<feature type="transmembrane region" description="Helical" evidence="11">
    <location>
        <begin position="110"/>
        <end position="130"/>
    </location>
</feature>
<evidence type="ECO:0000256" key="9">
    <source>
        <dbReference type="ARBA" id="ARBA00025439"/>
    </source>
</evidence>
<comment type="subunit">
    <text evidence="2">The complex is composed of two ATP-binding proteins (LsrA), two transmembrane proteins (LsrC and LsrD) and a solute-binding protein (LsrB).</text>
</comment>
<comment type="subcellular location">
    <subcellularLocation>
        <location evidence="1">Cell membrane</location>
        <topology evidence="1">Multi-pass membrane protein</topology>
    </subcellularLocation>
</comment>
<feature type="transmembrane region" description="Helical" evidence="11">
    <location>
        <begin position="176"/>
        <end position="198"/>
    </location>
</feature>
<feature type="transmembrane region" description="Helical" evidence="11">
    <location>
        <begin position="284"/>
        <end position="302"/>
    </location>
</feature>
<reference evidence="12 13" key="1">
    <citation type="submission" date="2017-06" db="EMBL/GenBank/DDBJ databases">
        <authorList>
            <person name="Kim H.J."/>
            <person name="Triplett B.A."/>
        </authorList>
    </citation>
    <scope>NUCLEOTIDE SEQUENCE [LARGE SCALE GENOMIC DNA]</scope>
    <source>
        <strain evidence="12 13">B29T1</strain>
    </source>
</reference>
<keyword evidence="13" id="KW-1185">Reference proteome</keyword>
<keyword evidence="6 11" id="KW-0812">Transmembrane</keyword>
<comment type="function">
    <text evidence="9">Part of the ABC transporter complex LsrABCD involved in autoinducer 2 (AI-2) import. Probably responsible for the translocation of the substrate across the membrane.</text>
</comment>
<feature type="transmembrane region" description="Helical" evidence="11">
    <location>
        <begin position="137"/>
        <end position="156"/>
    </location>
</feature>
<name>A0A212RXL7_9PROT</name>
<dbReference type="CDD" id="cd06579">
    <property type="entry name" value="TM_PBP1_transp_AraH_like"/>
    <property type="match status" value="1"/>
</dbReference>
<organism evidence="12 13">
    <name type="scientific">Arboricoccus pini</name>
    <dbReference type="NCBI Taxonomy" id="1963835"/>
    <lineage>
        <taxon>Bacteria</taxon>
        <taxon>Pseudomonadati</taxon>
        <taxon>Pseudomonadota</taxon>
        <taxon>Alphaproteobacteria</taxon>
        <taxon>Geminicoccales</taxon>
        <taxon>Geminicoccaceae</taxon>
        <taxon>Arboricoccus</taxon>
    </lineage>
</organism>
<dbReference type="PANTHER" id="PTHR32196">
    <property type="entry name" value="ABC TRANSPORTER PERMEASE PROTEIN YPHD-RELATED-RELATED"/>
    <property type="match status" value="1"/>
</dbReference>
<dbReference type="Pfam" id="PF02653">
    <property type="entry name" value="BPD_transp_2"/>
    <property type="match status" value="1"/>
</dbReference>
<evidence type="ECO:0000256" key="1">
    <source>
        <dbReference type="ARBA" id="ARBA00004651"/>
    </source>
</evidence>
<accession>A0A212RXL7</accession>
<dbReference type="PANTHER" id="PTHR32196:SF71">
    <property type="entry name" value="AUTOINDUCER 2 IMPORT SYSTEM PERMEASE PROTEIN LSRD"/>
    <property type="match status" value="1"/>
</dbReference>
<dbReference type="RefSeq" id="WP_165769672.1">
    <property type="nucleotide sequence ID" value="NZ_FYEH01000016.1"/>
</dbReference>
<feature type="transmembrane region" description="Helical" evidence="11">
    <location>
        <begin position="31"/>
        <end position="52"/>
    </location>
</feature>
<evidence type="ECO:0000256" key="10">
    <source>
        <dbReference type="ARBA" id="ARBA00039381"/>
    </source>
</evidence>
<dbReference type="Proteomes" id="UP000197065">
    <property type="component" value="Unassembled WGS sequence"/>
</dbReference>
<evidence type="ECO:0000256" key="6">
    <source>
        <dbReference type="ARBA" id="ARBA00022692"/>
    </source>
</evidence>
<feature type="transmembrane region" description="Helical" evidence="11">
    <location>
        <begin position="229"/>
        <end position="246"/>
    </location>
</feature>
<evidence type="ECO:0000313" key="13">
    <source>
        <dbReference type="Proteomes" id="UP000197065"/>
    </source>
</evidence>
<gene>
    <name evidence="12" type="ORF">SAMN07250955_11669</name>
</gene>
<dbReference type="GO" id="GO:0022857">
    <property type="term" value="F:transmembrane transporter activity"/>
    <property type="evidence" value="ECO:0007669"/>
    <property type="project" value="InterPro"/>
</dbReference>
<protein>
    <recommendedName>
        <fullName evidence="10">Autoinducer 2 import system permease protein LsrD</fullName>
    </recommendedName>
</protein>
<evidence type="ECO:0000256" key="2">
    <source>
        <dbReference type="ARBA" id="ARBA00011262"/>
    </source>
</evidence>
<evidence type="ECO:0000256" key="3">
    <source>
        <dbReference type="ARBA" id="ARBA00022448"/>
    </source>
</evidence>
<feature type="transmembrane region" description="Helical" evidence="11">
    <location>
        <begin position="64"/>
        <end position="80"/>
    </location>
</feature>
<evidence type="ECO:0000256" key="8">
    <source>
        <dbReference type="ARBA" id="ARBA00023136"/>
    </source>
</evidence>
<dbReference type="InterPro" id="IPR001851">
    <property type="entry name" value="ABC_transp_permease"/>
</dbReference>
<keyword evidence="4" id="KW-1003">Cell membrane</keyword>
<dbReference type="EMBL" id="FYEH01000016">
    <property type="protein sequence ID" value="SNB77373.1"/>
    <property type="molecule type" value="Genomic_DNA"/>
</dbReference>
<evidence type="ECO:0000256" key="4">
    <source>
        <dbReference type="ARBA" id="ARBA00022475"/>
    </source>
</evidence>
<evidence type="ECO:0000256" key="11">
    <source>
        <dbReference type="SAM" id="Phobius"/>
    </source>
</evidence>
<proteinExistence type="predicted"/>